<comment type="caution">
    <text evidence="1">The sequence shown here is derived from an EMBL/GenBank/DDBJ whole genome shotgun (WGS) entry which is preliminary data.</text>
</comment>
<reference evidence="1" key="1">
    <citation type="submission" date="2020-06" db="EMBL/GenBank/DDBJ databases">
        <authorList>
            <person name="Li T."/>
            <person name="Hu X."/>
            <person name="Zhang T."/>
            <person name="Song X."/>
            <person name="Zhang H."/>
            <person name="Dai N."/>
            <person name="Sheng W."/>
            <person name="Hou X."/>
            <person name="Wei L."/>
        </authorList>
    </citation>
    <scope>NUCLEOTIDE SEQUENCE</scope>
    <source>
        <strain evidence="1">G02</strain>
        <tissue evidence="1">Leaf</tissue>
    </source>
</reference>
<accession>A0AAW2VMZ2</accession>
<proteinExistence type="predicted"/>
<evidence type="ECO:0000313" key="1">
    <source>
        <dbReference type="EMBL" id="KAL0430810.1"/>
    </source>
</evidence>
<reference evidence="1" key="2">
    <citation type="journal article" date="2024" name="Plant">
        <title>Genomic evolution and insights into agronomic trait innovations of Sesamum species.</title>
        <authorList>
            <person name="Miao H."/>
            <person name="Wang L."/>
            <person name="Qu L."/>
            <person name="Liu H."/>
            <person name="Sun Y."/>
            <person name="Le M."/>
            <person name="Wang Q."/>
            <person name="Wei S."/>
            <person name="Zheng Y."/>
            <person name="Lin W."/>
            <person name="Duan Y."/>
            <person name="Cao H."/>
            <person name="Xiong S."/>
            <person name="Wang X."/>
            <person name="Wei L."/>
            <person name="Li C."/>
            <person name="Ma Q."/>
            <person name="Ju M."/>
            <person name="Zhao R."/>
            <person name="Li G."/>
            <person name="Mu C."/>
            <person name="Tian Q."/>
            <person name="Mei H."/>
            <person name="Zhang T."/>
            <person name="Gao T."/>
            <person name="Zhang H."/>
        </authorList>
    </citation>
    <scope>NUCLEOTIDE SEQUENCE</scope>
    <source>
        <strain evidence="1">G02</strain>
    </source>
</reference>
<dbReference type="AlphaFoldDB" id="A0AAW2VMZ2"/>
<protein>
    <recommendedName>
        <fullName evidence="2">Reverse transcriptase</fullName>
    </recommendedName>
</protein>
<evidence type="ECO:0008006" key="2">
    <source>
        <dbReference type="Google" id="ProtNLM"/>
    </source>
</evidence>
<dbReference type="EMBL" id="JACGWJ010000003">
    <property type="protein sequence ID" value="KAL0430810.1"/>
    <property type="molecule type" value="Genomic_DNA"/>
</dbReference>
<name>A0AAW2VMZ2_SESRA</name>
<gene>
    <name evidence="1" type="ORF">Sradi_0707000</name>
</gene>
<organism evidence="1">
    <name type="scientific">Sesamum radiatum</name>
    <name type="common">Black benniseed</name>
    <dbReference type="NCBI Taxonomy" id="300843"/>
    <lineage>
        <taxon>Eukaryota</taxon>
        <taxon>Viridiplantae</taxon>
        <taxon>Streptophyta</taxon>
        <taxon>Embryophyta</taxon>
        <taxon>Tracheophyta</taxon>
        <taxon>Spermatophyta</taxon>
        <taxon>Magnoliopsida</taxon>
        <taxon>eudicotyledons</taxon>
        <taxon>Gunneridae</taxon>
        <taxon>Pentapetalae</taxon>
        <taxon>asterids</taxon>
        <taxon>lamiids</taxon>
        <taxon>Lamiales</taxon>
        <taxon>Pedaliaceae</taxon>
        <taxon>Sesamum</taxon>
    </lineage>
</organism>
<sequence length="134" mass="15111">MADIFWNWGSESKVHWKAWLTLCLPTVKGGLGFRRLKEYNLTLLAKQASRVSLGRGGILNEVLDQKYFLGSTFFEARLGSSPSLTWRSIWDARDLLAAGIRWKVGNGRSITVLGYPWLPAPRLSSLLPPFFSPE</sequence>